<proteinExistence type="inferred from homology"/>
<dbReference type="OrthoDB" id="9814407at2"/>
<dbReference type="PANTHER" id="PTHR37828">
    <property type="entry name" value="GSR2449 PROTEIN"/>
    <property type="match status" value="1"/>
</dbReference>
<dbReference type="AlphaFoldDB" id="A0A6P2CNA9"/>
<dbReference type="Gene3D" id="3.30.70.1060">
    <property type="entry name" value="Dimeric alpha+beta barrel"/>
    <property type="match status" value="1"/>
</dbReference>
<sequence length="94" mass="10877">MFIIELTYIKPISEVECYLPEHIAYLDKHYKSGHFIMSGRKNPRTGGIIVAKAESVDELEQIYNTDPFFINNIAEFNVTSFTPSKWTKELNGYL</sequence>
<dbReference type="RefSeq" id="WP_148605380.1">
    <property type="nucleotide sequence ID" value="NZ_BSUV01000001.1"/>
</dbReference>
<reference evidence="3 4" key="1">
    <citation type="submission" date="2019-01" db="EMBL/GenBank/DDBJ databases">
        <title>Leuconostoc litchii sp. nov., a novel lactic acid bacterium isolated from lychee.</title>
        <authorList>
            <person name="Wang L.-T."/>
        </authorList>
    </citation>
    <scope>NUCLEOTIDE SEQUENCE [LARGE SCALE GENOMIC DNA]</scope>
    <source>
        <strain evidence="3 4">MB7</strain>
    </source>
</reference>
<dbReference type="InterPro" id="IPR005545">
    <property type="entry name" value="YCII"/>
</dbReference>
<keyword evidence="4" id="KW-1185">Reference proteome</keyword>
<evidence type="ECO:0000259" key="2">
    <source>
        <dbReference type="Pfam" id="PF03795"/>
    </source>
</evidence>
<comment type="similarity">
    <text evidence="1">Belongs to the YciI family.</text>
</comment>
<dbReference type="EMBL" id="SDGY01000001">
    <property type="protein sequence ID" value="TYC47535.1"/>
    <property type="molecule type" value="Genomic_DNA"/>
</dbReference>
<name>A0A6P2CNA9_9LACO</name>
<gene>
    <name evidence="3" type="ORF">ESZ47_05205</name>
</gene>
<dbReference type="PANTHER" id="PTHR37828:SF1">
    <property type="entry name" value="YCII-RELATED DOMAIN-CONTAINING PROTEIN"/>
    <property type="match status" value="1"/>
</dbReference>
<organism evidence="3 4">
    <name type="scientific">Leuconostoc litchii</name>
    <dbReference type="NCBI Taxonomy" id="1981069"/>
    <lineage>
        <taxon>Bacteria</taxon>
        <taxon>Bacillati</taxon>
        <taxon>Bacillota</taxon>
        <taxon>Bacilli</taxon>
        <taxon>Lactobacillales</taxon>
        <taxon>Lactobacillaceae</taxon>
        <taxon>Leuconostoc</taxon>
    </lineage>
</organism>
<dbReference type="InterPro" id="IPR011008">
    <property type="entry name" value="Dimeric_a/b-barrel"/>
</dbReference>
<evidence type="ECO:0000313" key="3">
    <source>
        <dbReference type="EMBL" id="TYC47535.1"/>
    </source>
</evidence>
<accession>A0A6P2CNA9</accession>
<dbReference type="Pfam" id="PF03795">
    <property type="entry name" value="YCII"/>
    <property type="match status" value="1"/>
</dbReference>
<evidence type="ECO:0000256" key="1">
    <source>
        <dbReference type="ARBA" id="ARBA00007689"/>
    </source>
</evidence>
<dbReference type="SUPFAM" id="SSF54909">
    <property type="entry name" value="Dimeric alpha+beta barrel"/>
    <property type="match status" value="1"/>
</dbReference>
<evidence type="ECO:0000313" key="4">
    <source>
        <dbReference type="Proteomes" id="UP000442244"/>
    </source>
</evidence>
<comment type="caution">
    <text evidence="3">The sequence shown here is derived from an EMBL/GenBank/DDBJ whole genome shotgun (WGS) entry which is preliminary data.</text>
</comment>
<dbReference type="Proteomes" id="UP000442244">
    <property type="component" value="Unassembled WGS sequence"/>
</dbReference>
<protein>
    <recommendedName>
        <fullName evidence="2">YCII-related domain-containing protein</fullName>
    </recommendedName>
</protein>
<feature type="domain" description="YCII-related" evidence="2">
    <location>
        <begin position="1"/>
        <end position="81"/>
    </location>
</feature>